<name>X0XSB7_9ZZZZ</name>
<dbReference type="Gene3D" id="3.20.20.140">
    <property type="entry name" value="Metal-dependent hydrolases"/>
    <property type="match status" value="1"/>
</dbReference>
<protein>
    <recommendedName>
        <fullName evidence="2">PHP domain-containing protein</fullName>
    </recommendedName>
</protein>
<organism evidence="1">
    <name type="scientific">marine sediment metagenome</name>
    <dbReference type="NCBI Taxonomy" id="412755"/>
    <lineage>
        <taxon>unclassified sequences</taxon>
        <taxon>metagenomes</taxon>
        <taxon>ecological metagenomes</taxon>
    </lineage>
</organism>
<dbReference type="SUPFAM" id="SSF89550">
    <property type="entry name" value="PHP domain-like"/>
    <property type="match status" value="1"/>
</dbReference>
<evidence type="ECO:0000313" key="1">
    <source>
        <dbReference type="EMBL" id="GAG38232.1"/>
    </source>
</evidence>
<comment type="caution">
    <text evidence="1">The sequence shown here is derived from an EMBL/GenBank/DDBJ whole genome shotgun (WGS) entry which is preliminary data.</text>
</comment>
<dbReference type="AlphaFoldDB" id="X0XSB7"/>
<dbReference type="GO" id="GO:0035312">
    <property type="term" value="F:5'-3' DNA exonuclease activity"/>
    <property type="evidence" value="ECO:0007669"/>
    <property type="project" value="TreeGrafter"/>
</dbReference>
<dbReference type="PANTHER" id="PTHR42924">
    <property type="entry name" value="EXONUCLEASE"/>
    <property type="match status" value="1"/>
</dbReference>
<reference evidence="1" key="1">
    <citation type="journal article" date="2014" name="Front. Microbiol.">
        <title>High frequency of phylogenetically diverse reductive dehalogenase-homologous genes in deep subseafloor sedimentary metagenomes.</title>
        <authorList>
            <person name="Kawai M."/>
            <person name="Futagami T."/>
            <person name="Toyoda A."/>
            <person name="Takaki Y."/>
            <person name="Nishi S."/>
            <person name="Hori S."/>
            <person name="Arai W."/>
            <person name="Tsubouchi T."/>
            <person name="Morono Y."/>
            <person name="Uchiyama I."/>
            <person name="Ito T."/>
            <person name="Fujiyama A."/>
            <person name="Inagaki F."/>
            <person name="Takami H."/>
        </authorList>
    </citation>
    <scope>NUCLEOTIDE SEQUENCE</scope>
    <source>
        <strain evidence="1">Expedition CK06-06</strain>
    </source>
</reference>
<feature type="non-terminal residue" evidence="1">
    <location>
        <position position="244"/>
    </location>
</feature>
<sequence>RRLDIIAFTDHNTVAGYRCMQEEIERLEFLESSKRILSEEQVRLKEYRRLLEKILVLPAFEFTATFGFHILGFFPPEKSVREIEHLLLELNIPPELIDQGSDTVGATTDVLSAYQKINEAGGLVLAAHANSNHGVAMRNFPFGGQTRISYTQDLNLHALEVTDLEQRGRRTTASFFSGIKPEYPRRMHCIQGSDAHRLTADSQRRKILGIGDRVTDVLLPEVSFEALRDLFLSNDFARTRPHRK</sequence>
<proteinExistence type="predicted"/>
<dbReference type="InterPro" id="IPR052018">
    <property type="entry name" value="PHP_domain"/>
</dbReference>
<dbReference type="EMBL" id="BARS01047270">
    <property type="protein sequence ID" value="GAG38232.1"/>
    <property type="molecule type" value="Genomic_DNA"/>
</dbReference>
<dbReference type="GO" id="GO:0004534">
    <property type="term" value="F:5'-3' RNA exonuclease activity"/>
    <property type="evidence" value="ECO:0007669"/>
    <property type="project" value="TreeGrafter"/>
</dbReference>
<gene>
    <name evidence="1" type="ORF">S01H1_71032</name>
</gene>
<dbReference type="InterPro" id="IPR016195">
    <property type="entry name" value="Pol/histidinol_Pase-like"/>
</dbReference>
<feature type="non-terminal residue" evidence="1">
    <location>
        <position position="1"/>
    </location>
</feature>
<evidence type="ECO:0008006" key="2">
    <source>
        <dbReference type="Google" id="ProtNLM"/>
    </source>
</evidence>
<accession>X0XSB7</accession>
<dbReference type="PANTHER" id="PTHR42924:SF3">
    <property type="entry name" value="POLYMERASE_HISTIDINOL PHOSPHATASE N-TERMINAL DOMAIN-CONTAINING PROTEIN"/>
    <property type="match status" value="1"/>
</dbReference>